<keyword evidence="5" id="KW-0378">Hydrolase</keyword>
<dbReference type="GO" id="GO:0004038">
    <property type="term" value="F:allantoinase activity"/>
    <property type="evidence" value="ECO:0007669"/>
    <property type="project" value="TreeGrafter"/>
</dbReference>
<accession>R0CZ07</accession>
<dbReference type="InterPro" id="IPR050138">
    <property type="entry name" value="DHOase/Allantoinase_Hydrolase"/>
</dbReference>
<keyword evidence="1" id="KW-0862">Zinc</keyword>
<evidence type="ECO:0000313" key="6">
    <source>
        <dbReference type="Proteomes" id="UP000013063"/>
    </source>
</evidence>
<dbReference type="InterPro" id="IPR032466">
    <property type="entry name" value="Metal_Hydrolase"/>
</dbReference>
<feature type="domain" description="Amidohydrolase 3" evidence="3">
    <location>
        <begin position="354"/>
        <end position="431"/>
    </location>
</feature>
<evidence type="ECO:0000256" key="1">
    <source>
        <dbReference type="ARBA" id="ARBA00022833"/>
    </source>
</evidence>
<dbReference type="Gene3D" id="2.30.40.10">
    <property type="entry name" value="Urease, subunit C, domain 1"/>
    <property type="match status" value="1"/>
</dbReference>
<evidence type="ECO:0000259" key="3">
    <source>
        <dbReference type="Pfam" id="PF07969"/>
    </source>
</evidence>
<evidence type="ECO:0000313" key="5">
    <source>
        <dbReference type="EMBL" id="ENZ81671.1"/>
    </source>
</evidence>
<dbReference type="InterPro" id="IPR011059">
    <property type="entry name" value="Metal-dep_hydrolase_composite"/>
</dbReference>
<dbReference type="Pfam" id="PF07969">
    <property type="entry name" value="Amidohydro_3"/>
    <property type="match status" value="1"/>
</dbReference>
<dbReference type="NCBIfam" id="TIGR00857">
    <property type="entry name" value="pyrC_multi"/>
    <property type="match status" value="1"/>
</dbReference>
<dbReference type="InterPro" id="IPR013108">
    <property type="entry name" value="Amidohydro_3"/>
</dbReference>
<keyword evidence="6" id="KW-1185">Reference proteome</keyword>
<dbReference type="PANTHER" id="PTHR43668:SF2">
    <property type="entry name" value="ALLANTOINASE"/>
    <property type="match status" value="1"/>
</dbReference>
<evidence type="ECO:0000259" key="4">
    <source>
        <dbReference type="Pfam" id="PF12890"/>
    </source>
</evidence>
<dbReference type="Gene3D" id="3.20.20.140">
    <property type="entry name" value="Metal-dependent hydrolases"/>
    <property type="match status" value="1"/>
</dbReference>
<dbReference type="Proteomes" id="UP000013063">
    <property type="component" value="Unassembled WGS sequence"/>
</dbReference>
<dbReference type="SUPFAM" id="SSF51556">
    <property type="entry name" value="Metallo-dependent hydrolases"/>
    <property type="match status" value="1"/>
</dbReference>
<keyword evidence="2" id="KW-0665">Pyrimidine biosynthesis</keyword>
<dbReference type="SUPFAM" id="SSF51338">
    <property type="entry name" value="Composite domain of metallo-dependent hydrolases"/>
    <property type="match status" value="1"/>
</dbReference>
<dbReference type="GO" id="GO:0006221">
    <property type="term" value="P:pyrimidine nucleotide biosynthetic process"/>
    <property type="evidence" value="ECO:0007669"/>
    <property type="project" value="UniProtKB-KW"/>
</dbReference>
<dbReference type="InterPro" id="IPR004722">
    <property type="entry name" value="DHOase"/>
</dbReference>
<name>R0CZ07_CAUVI</name>
<dbReference type="Pfam" id="PF12890">
    <property type="entry name" value="DHOase"/>
    <property type="match status" value="1"/>
</dbReference>
<dbReference type="InterPro" id="IPR024403">
    <property type="entry name" value="DHOase_cat"/>
</dbReference>
<dbReference type="EMBL" id="APMP01000014">
    <property type="protein sequence ID" value="ENZ81671.1"/>
    <property type="molecule type" value="Genomic_DNA"/>
</dbReference>
<dbReference type="EC" id="3.5.2.3" evidence="5"/>
<dbReference type="STRING" id="1292034.OR37_02431"/>
<dbReference type="GO" id="GO:0004151">
    <property type="term" value="F:dihydroorotase activity"/>
    <property type="evidence" value="ECO:0007669"/>
    <property type="project" value="UniProtKB-EC"/>
</dbReference>
<dbReference type="RefSeq" id="WP_004620078.1">
    <property type="nucleotide sequence ID" value="NZ_APMP01000014.1"/>
</dbReference>
<dbReference type="CDD" id="cd01317">
    <property type="entry name" value="DHOase_IIa"/>
    <property type="match status" value="1"/>
</dbReference>
<reference evidence="5 6" key="1">
    <citation type="journal article" date="2013" name="Genome Announc.">
        <title>Draft Genome Sequence for Caulobacter sp. Strain OR37, a Bacterium Tolerant to Heavy Metals.</title>
        <authorList>
            <person name="Utturkar S.M."/>
            <person name="Bollmann A."/>
            <person name="Brzoska R.M."/>
            <person name="Klingeman D.M."/>
            <person name="Epstein S.E."/>
            <person name="Palumbo A.V."/>
            <person name="Brown S.D."/>
        </authorList>
    </citation>
    <scope>NUCLEOTIDE SEQUENCE [LARGE SCALE GENOMIC DNA]</scope>
    <source>
        <strain evidence="5 6">OR37</strain>
    </source>
</reference>
<proteinExistence type="predicted"/>
<dbReference type="OrthoDB" id="9803027at2"/>
<dbReference type="eggNOG" id="COG0044">
    <property type="taxonomic scope" value="Bacteria"/>
</dbReference>
<dbReference type="PATRIC" id="fig|1292034.3.peg.2416"/>
<dbReference type="PANTHER" id="PTHR43668">
    <property type="entry name" value="ALLANTOINASE"/>
    <property type="match status" value="1"/>
</dbReference>
<dbReference type="GO" id="GO:0006145">
    <property type="term" value="P:purine nucleobase catabolic process"/>
    <property type="evidence" value="ECO:0007669"/>
    <property type="project" value="TreeGrafter"/>
</dbReference>
<dbReference type="AlphaFoldDB" id="R0CZ07"/>
<evidence type="ECO:0000256" key="2">
    <source>
        <dbReference type="ARBA" id="ARBA00022975"/>
    </source>
</evidence>
<protein>
    <submittedName>
        <fullName evidence="5">Dihydroorotase</fullName>
        <ecNumber evidence="5">3.5.2.3</ecNumber>
    </submittedName>
</protein>
<dbReference type="GO" id="GO:0046872">
    <property type="term" value="F:metal ion binding"/>
    <property type="evidence" value="ECO:0007669"/>
    <property type="project" value="InterPro"/>
</dbReference>
<organism evidence="5 6">
    <name type="scientific">Caulobacter vibrioides OR37</name>
    <dbReference type="NCBI Taxonomy" id="1292034"/>
    <lineage>
        <taxon>Bacteria</taxon>
        <taxon>Pseudomonadati</taxon>
        <taxon>Pseudomonadota</taxon>
        <taxon>Alphaproteobacteria</taxon>
        <taxon>Caulobacterales</taxon>
        <taxon>Caulobacteraceae</taxon>
        <taxon>Caulobacter</taxon>
    </lineage>
</organism>
<feature type="domain" description="Dihydroorotase catalytic" evidence="4">
    <location>
        <begin position="60"/>
        <end position="246"/>
    </location>
</feature>
<comment type="caution">
    <text evidence="5">The sequence shown here is derived from an EMBL/GenBank/DDBJ whole genome shotgun (WGS) entry which is preliminary data.</text>
</comment>
<gene>
    <name evidence="5" type="ORF">OR37_02431</name>
</gene>
<sequence length="436" mass="45852">MSKSPVSQPLAFVNARLVDPESGYDGPGGVIVSEGVIADVAKGREFGKLSKAVRVIDCGGALLAPGLIDLRVRTGEPGAETKETLASAAKAAAAGGVTSFVVQPDTAPAIDDPSMVDFILRRARDIDSARILVAGAATKGLSGEQMAEIGLMREAGCVYFTDAGKPIVDSKVMLRVLTYAKGFDALLAHRPVDPWLARGGAATGGEFAGRMGLPSVSPMAERIMLERDVALLEATGGRLLVDQITSAQALETLDRAKKKKLRISASVSINHLSFNELDIGDYRTFAKLNPPLRGEDDRQALIEALASGLIDIVVSAHNPAPAEDKRLPFDEAVPGAVGLETLLPALLSLYHDDRIAMVDLIRAVTLAPAELLSLRGGRIAPGAPADLVLCDIDAPIIVDAARLLSKSKNSPFDGRRLQGQVLMTVVDGRVAHRAEG</sequence>
<dbReference type="GO" id="GO:0005737">
    <property type="term" value="C:cytoplasm"/>
    <property type="evidence" value="ECO:0007669"/>
    <property type="project" value="TreeGrafter"/>
</dbReference>